<dbReference type="PROSITE" id="PS51257">
    <property type="entry name" value="PROKAR_LIPOPROTEIN"/>
    <property type="match status" value="1"/>
</dbReference>
<evidence type="ECO:0000259" key="1">
    <source>
        <dbReference type="Pfam" id="PF12010"/>
    </source>
</evidence>
<dbReference type="AlphaFoldDB" id="A0A840SFB0"/>
<dbReference type="Gene3D" id="3.40.190.10">
    <property type="entry name" value="Periplasmic binding protein-like II"/>
    <property type="match status" value="1"/>
</dbReference>
<sequence length="530" mass="61394">MKRFSLVVMALVSLFAAGCKKDNAKEKVYTPEENRLIKTGWYNDYSEHVKIVYLTLGNAPSNGATDEMLNKLNKILTERVNAELEIMYLPWNNYLSEYNRLLSRKNGKIDLVGTATDWLDAWKNTKLGNFAVLSEENLRQYANKTYSQVSAKGDWNQCKYQGKIYLIPEDNYAQWINHGFMYRNDWARDAGLDGVHSWNDLTKYFSYLISLNKPGFVPWDAKGDTDIAGGYILSATDFLVLDGVNAYGLFGVKKSDLSKIVSPYFEGREFIEFAKLMKRWNDMGVWRKNVLTSTSDNRTQFYSGKSGVEQHHTQTWYTQVRAEMDNRFPGSDVGFFWFGEEKKNVTTMTVTHGAMALSSASKQKARALAVYDLIRNDPECYRLFNYGIEGKQYEIVKGKDGKDYYKRPAGYNGDRDGIVTDFWWGRNDNLEVRDIGGSWDEFESINKIYTANQMVYPFGEIVWNVDYVNWELIKISEVCEKYFKNITYGQVDDPEAYVKQFRAELKEYGIETVIAALQEQLDDYYAERRR</sequence>
<protein>
    <recommendedName>
        <fullName evidence="1">DUF3502 domain-containing protein</fullName>
    </recommendedName>
</protein>
<dbReference type="EMBL" id="JACHFR010000002">
    <property type="protein sequence ID" value="MBB5218838.1"/>
    <property type="molecule type" value="Genomic_DNA"/>
</dbReference>
<dbReference type="Proteomes" id="UP000578697">
    <property type="component" value="Unassembled WGS sequence"/>
</dbReference>
<reference evidence="2 3" key="1">
    <citation type="submission" date="2020-08" db="EMBL/GenBank/DDBJ databases">
        <title>Genomic Encyclopedia of Type Strains, Phase IV (KMG-IV): sequencing the most valuable type-strain genomes for metagenomic binning, comparative biology and taxonomic classification.</title>
        <authorList>
            <person name="Goeker M."/>
        </authorList>
    </citation>
    <scope>NUCLEOTIDE SEQUENCE [LARGE SCALE GENOMIC DNA]</scope>
    <source>
        <strain evidence="2 3">DSM 103679</strain>
    </source>
</reference>
<evidence type="ECO:0000313" key="2">
    <source>
        <dbReference type="EMBL" id="MBB5218838.1"/>
    </source>
</evidence>
<dbReference type="SUPFAM" id="SSF53850">
    <property type="entry name" value="Periplasmic binding protein-like II"/>
    <property type="match status" value="1"/>
</dbReference>
<proteinExistence type="predicted"/>
<feature type="domain" description="DUF3502" evidence="1">
    <location>
        <begin position="464"/>
        <end position="526"/>
    </location>
</feature>
<organism evidence="2 3">
    <name type="scientific">Treponema rectale</name>
    <dbReference type="NCBI Taxonomy" id="744512"/>
    <lineage>
        <taxon>Bacteria</taxon>
        <taxon>Pseudomonadati</taxon>
        <taxon>Spirochaetota</taxon>
        <taxon>Spirochaetia</taxon>
        <taxon>Spirochaetales</taxon>
        <taxon>Treponemataceae</taxon>
        <taxon>Treponema</taxon>
    </lineage>
</organism>
<dbReference type="RefSeq" id="WP_184652277.1">
    <property type="nucleotide sequence ID" value="NZ_JACHFR010000002.1"/>
</dbReference>
<evidence type="ECO:0000313" key="3">
    <source>
        <dbReference type="Proteomes" id="UP000578697"/>
    </source>
</evidence>
<keyword evidence="3" id="KW-1185">Reference proteome</keyword>
<comment type="caution">
    <text evidence="2">The sequence shown here is derived from an EMBL/GenBank/DDBJ whole genome shotgun (WGS) entry which is preliminary data.</text>
</comment>
<dbReference type="InterPro" id="IPR022627">
    <property type="entry name" value="DUF3502"/>
</dbReference>
<accession>A0A840SFB0</accession>
<name>A0A840SFB0_9SPIR</name>
<dbReference type="Pfam" id="PF12010">
    <property type="entry name" value="DUF3502"/>
    <property type="match status" value="1"/>
</dbReference>
<gene>
    <name evidence="2" type="ORF">HNP77_001207</name>
</gene>